<dbReference type="EMBL" id="KN832886">
    <property type="protein sequence ID" value="KIM95705.1"/>
    <property type="molecule type" value="Genomic_DNA"/>
</dbReference>
<organism evidence="1 2">
    <name type="scientific">Oidiodendron maius (strain Zn)</name>
    <dbReference type="NCBI Taxonomy" id="913774"/>
    <lineage>
        <taxon>Eukaryota</taxon>
        <taxon>Fungi</taxon>
        <taxon>Dikarya</taxon>
        <taxon>Ascomycota</taxon>
        <taxon>Pezizomycotina</taxon>
        <taxon>Leotiomycetes</taxon>
        <taxon>Leotiomycetes incertae sedis</taxon>
        <taxon>Myxotrichaceae</taxon>
        <taxon>Oidiodendron</taxon>
    </lineage>
</organism>
<dbReference type="Proteomes" id="UP000054321">
    <property type="component" value="Unassembled WGS sequence"/>
</dbReference>
<name>A0A0C3GHU1_OIDMZ</name>
<keyword evidence="2" id="KW-1185">Reference proteome</keyword>
<dbReference type="HOGENOM" id="CLU_1360791_0_0_1"/>
<gene>
    <name evidence="1" type="ORF">OIDMADRAFT_59486</name>
</gene>
<protein>
    <submittedName>
        <fullName evidence="1">Uncharacterized protein</fullName>
    </submittedName>
</protein>
<proteinExistence type="predicted"/>
<dbReference type="AlphaFoldDB" id="A0A0C3GHU1"/>
<accession>A0A0C3GHU1</accession>
<reference evidence="2" key="2">
    <citation type="submission" date="2015-01" db="EMBL/GenBank/DDBJ databases">
        <title>Evolutionary Origins and Diversification of the Mycorrhizal Mutualists.</title>
        <authorList>
            <consortium name="DOE Joint Genome Institute"/>
            <consortium name="Mycorrhizal Genomics Consortium"/>
            <person name="Kohler A."/>
            <person name="Kuo A."/>
            <person name="Nagy L.G."/>
            <person name="Floudas D."/>
            <person name="Copeland A."/>
            <person name="Barry K.W."/>
            <person name="Cichocki N."/>
            <person name="Veneault-Fourrey C."/>
            <person name="LaButti K."/>
            <person name="Lindquist E.A."/>
            <person name="Lipzen A."/>
            <person name="Lundell T."/>
            <person name="Morin E."/>
            <person name="Murat C."/>
            <person name="Riley R."/>
            <person name="Ohm R."/>
            <person name="Sun H."/>
            <person name="Tunlid A."/>
            <person name="Henrissat B."/>
            <person name="Grigoriev I.V."/>
            <person name="Hibbett D.S."/>
            <person name="Martin F."/>
        </authorList>
    </citation>
    <scope>NUCLEOTIDE SEQUENCE [LARGE SCALE GENOMIC DNA]</scope>
    <source>
        <strain evidence="2">Zn</strain>
    </source>
</reference>
<sequence length="201" mass="23399">MPANLHEFSAITDKEPEKLLRAPQNPIPVYKDVRLRSEYVRRRLDAERVATLQAFDVQKPMISLYERFIRTEQEDVDEGGKRDRLECGTRGRVPQLHRLVARTRRQQRAVRRECHRRDPVAVALESLERCTLVFLDFGQSFHPLKYLIFELFLHQALVRCENECTTICLQGSLLDRRPTVEGESLYVVNEGGQLKTAGCRH</sequence>
<evidence type="ECO:0000313" key="2">
    <source>
        <dbReference type="Proteomes" id="UP000054321"/>
    </source>
</evidence>
<reference evidence="1 2" key="1">
    <citation type="submission" date="2014-04" db="EMBL/GenBank/DDBJ databases">
        <authorList>
            <consortium name="DOE Joint Genome Institute"/>
            <person name="Kuo A."/>
            <person name="Martino E."/>
            <person name="Perotto S."/>
            <person name="Kohler A."/>
            <person name="Nagy L.G."/>
            <person name="Floudas D."/>
            <person name="Copeland A."/>
            <person name="Barry K.W."/>
            <person name="Cichocki N."/>
            <person name="Veneault-Fourrey C."/>
            <person name="LaButti K."/>
            <person name="Lindquist E.A."/>
            <person name="Lipzen A."/>
            <person name="Lundell T."/>
            <person name="Morin E."/>
            <person name="Murat C."/>
            <person name="Sun H."/>
            <person name="Tunlid A."/>
            <person name="Henrissat B."/>
            <person name="Grigoriev I.V."/>
            <person name="Hibbett D.S."/>
            <person name="Martin F."/>
            <person name="Nordberg H.P."/>
            <person name="Cantor M.N."/>
            <person name="Hua S.X."/>
        </authorList>
    </citation>
    <scope>NUCLEOTIDE SEQUENCE [LARGE SCALE GENOMIC DNA]</scope>
    <source>
        <strain evidence="1 2">Zn</strain>
    </source>
</reference>
<dbReference type="InParanoid" id="A0A0C3GHU1"/>
<evidence type="ECO:0000313" key="1">
    <source>
        <dbReference type="EMBL" id="KIM95705.1"/>
    </source>
</evidence>